<dbReference type="EMBL" id="PGGW01000039">
    <property type="protein sequence ID" value="PJE97696.1"/>
    <property type="molecule type" value="Genomic_DNA"/>
</dbReference>
<reference evidence="1 3" key="1">
    <citation type="submission" date="2017-11" db="EMBL/GenBank/DDBJ databases">
        <title>Streptomyces carmine sp. nov., a novel actinomycete isolated from Sophora alopecuroides in Xinjiang, China.</title>
        <authorList>
            <person name="Wang Y."/>
            <person name="Luo X."/>
            <person name="Wan C."/>
            <person name="Zhang L."/>
        </authorList>
    </citation>
    <scope>NUCLEOTIDE SEQUENCE [LARGE SCALE GENOMIC DNA]</scope>
    <source>
        <strain evidence="1 3">TRM SA0054</strain>
    </source>
</reference>
<keyword evidence="3" id="KW-1185">Reference proteome</keyword>
<evidence type="ECO:0000313" key="1">
    <source>
        <dbReference type="EMBL" id="PJE96987.1"/>
    </source>
</evidence>
<comment type="caution">
    <text evidence="1">The sequence shown here is derived from an EMBL/GenBank/DDBJ whole genome shotgun (WGS) entry which is preliminary data.</text>
</comment>
<dbReference type="AlphaFoldDB" id="A0A2M8LYD5"/>
<organism evidence="1 3">
    <name type="scientific">Streptomyces carminius</name>
    <dbReference type="NCBI Taxonomy" id="2665496"/>
    <lineage>
        <taxon>Bacteria</taxon>
        <taxon>Bacillati</taxon>
        <taxon>Actinomycetota</taxon>
        <taxon>Actinomycetes</taxon>
        <taxon>Kitasatosporales</taxon>
        <taxon>Streptomycetaceae</taxon>
        <taxon>Streptomyces</taxon>
    </lineage>
</organism>
<proteinExistence type="predicted"/>
<protein>
    <submittedName>
        <fullName evidence="1">Uncharacterized protein</fullName>
    </submittedName>
</protein>
<evidence type="ECO:0000313" key="2">
    <source>
        <dbReference type="EMBL" id="PJE97696.1"/>
    </source>
</evidence>
<gene>
    <name evidence="2" type="ORF">CUT44_11230</name>
    <name evidence="1" type="ORF">CUT44_14485</name>
</gene>
<dbReference type="RefSeq" id="WP_100201786.1">
    <property type="nucleotide sequence ID" value="NZ_PGGW01000039.1"/>
</dbReference>
<sequence>MSGGNAGGDARDARGNARGETVPYVVAWSGERCVSPDVVAGPYGLAYVGEVPQDRDRHGVLWSRTEQAPGRGRPEFGRIHPARQRRAMLRLLCQICARPASRTADGVLWVIEDDRGAWDGWPERAVTTHPPLCLPCARQSVNRCPHLLKEGWVAVRVRHSAVEGVYGRLWHSRGGRLYRGGKEVVLHGRPEAPWVVAGQLTRTLHGCTPAALPLP</sequence>
<evidence type="ECO:0000313" key="3">
    <source>
        <dbReference type="Proteomes" id="UP000230407"/>
    </source>
</evidence>
<accession>A0A2M8LYD5</accession>
<dbReference type="EMBL" id="PGGW01000050">
    <property type="protein sequence ID" value="PJE96987.1"/>
    <property type="molecule type" value="Genomic_DNA"/>
</dbReference>
<dbReference type="Proteomes" id="UP000230407">
    <property type="component" value="Unassembled WGS sequence"/>
</dbReference>
<name>A0A2M8LYD5_9ACTN</name>